<sequence length="41" mass="4673">GLFIYLTPSVPLSFKGEGEEILEEGLRPFKLPFLVIWLLPL</sequence>
<protein>
    <submittedName>
        <fullName evidence="1">Uncharacterized protein</fullName>
    </submittedName>
</protein>
<gene>
    <name evidence="1" type="ORF">S06H3_41721</name>
</gene>
<organism evidence="1">
    <name type="scientific">marine sediment metagenome</name>
    <dbReference type="NCBI Taxonomy" id="412755"/>
    <lineage>
        <taxon>unclassified sequences</taxon>
        <taxon>metagenomes</taxon>
        <taxon>ecological metagenomes</taxon>
    </lineage>
</organism>
<accession>X1Q5E1</accession>
<dbReference type="EMBL" id="BARV01025743">
    <property type="protein sequence ID" value="GAI46305.1"/>
    <property type="molecule type" value="Genomic_DNA"/>
</dbReference>
<proteinExistence type="predicted"/>
<reference evidence="1" key="1">
    <citation type="journal article" date="2014" name="Front. Microbiol.">
        <title>High frequency of phylogenetically diverse reductive dehalogenase-homologous genes in deep subseafloor sedimentary metagenomes.</title>
        <authorList>
            <person name="Kawai M."/>
            <person name="Futagami T."/>
            <person name="Toyoda A."/>
            <person name="Takaki Y."/>
            <person name="Nishi S."/>
            <person name="Hori S."/>
            <person name="Arai W."/>
            <person name="Tsubouchi T."/>
            <person name="Morono Y."/>
            <person name="Uchiyama I."/>
            <person name="Ito T."/>
            <person name="Fujiyama A."/>
            <person name="Inagaki F."/>
            <person name="Takami H."/>
        </authorList>
    </citation>
    <scope>NUCLEOTIDE SEQUENCE</scope>
    <source>
        <strain evidence="1">Expedition CK06-06</strain>
    </source>
</reference>
<feature type="non-terminal residue" evidence="1">
    <location>
        <position position="1"/>
    </location>
</feature>
<name>X1Q5E1_9ZZZZ</name>
<dbReference type="AlphaFoldDB" id="X1Q5E1"/>
<comment type="caution">
    <text evidence="1">The sequence shown here is derived from an EMBL/GenBank/DDBJ whole genome shotgun (WGS) entry which is preliminary data.</text>
</comment>
<evidence type="ECO:0000313" key="1">
    <source>
        <dbReference type="EMBL" id="GAI46305.1"/>
    </source>
</evidence>